<dbReference type="AlphaFoldDB" id="A0A6A4LMH8"/>
<evidence type="ECO:0000256" key="1">
    <source>
        <dbReference type="SAM" id="SignalP"/>
    </source>
</evidence>
<organism evidence="3 4">
    <name type="scientific">Rhododendron williamsianum</name>
    <dbReference type="NCBI Taxonomy" id="262921"/>
    <lineage>
        <taxon>Eukaryota</taxon>
        <taxon>Viridiplantae</taxon>
        <taxon>Streptophyta</taxon>
        <taxon>Embryophyta</taxon>
        <taxon>Tracheophyta</taxon>
        <taxon>Spermatophyta</taxon>
        <taxon>Magnoliopsida</taxon>
        <taxon>eudicotyledons</taxon>
        <taxon>Gunneridae</taxon>
        <taxon>Pentapetalae</taxon>
        <taxon>asterids</taxon>
        <taxon>Ericales</taxon>
        <taxon>Ericaceae</taxon>
        <taxon>Ericoideae</taxon>
        <taxon>Rhodoreae</taxon>
        <taxon>Rhododendron</taxon>
    </lineage>
</organism>
<evidence type="ECO:0000313" key="4">
    <source>
        <dbReference type="Proteomes" id="UP000428333"/>
    </source>
</evidence>
<feature type="domain" description="Alpha-L-arabinofuranosidase 1 catalytic" evidence="2">
    <location>
        <begin position="57"/>
        <end position="115"/>
    </location>
</feature>
<dbReference type="Proteomes" id="UP000428333">
    <property type="component" value="Linkage Group LG06"/>
</dbReference>
<keyword evidence="4" id="KW-1185">Reference proteome</keyword>
<name>A0A6A4LMH8_9ERIC</name>
<dbReference type="PANTHER" id="PTHR31776:SF0">
    <property type="entry name" value="ALPHA-L-ARABINOFURANOSIDASE 1"/>
    <property type="match status" value="1"/>
</dbReference>
<proteinExistence type="predicted"/>
<feature type="non-terminal residue" evidence="3">
    <location>
        <position position="121"/>
    </location>
</feature>
<dbReference type="InterPro" id="IPR017853">
    <property type="entry name" value="GH"/>
</dbReference>
<sequence>MVFLLFSILTQVAPIKSLLENAGVDMEDLLSPHSFTSFNLPIESTKLWIPRIDSNSKSSISESVLKSWIALSLSLLRVLLTQHAWGSVLAAMGHPEPFDLRYVVVGNEDCGKKNYCGMHLI</sequence>
<feature type="non-terminal residue" evidence="3">
    <location>
        <position position="1"/>
    </location>
</feature>
<comment type="caution">
    <text evidence="3">The sequence shown here is derived from an EMBL/GenBank/DDBJ whole genome shotgun (WGS) entry which is preliminary data.</text>
</comment>
<keyword evidence="1" id="KW-0732">Signal</keyword>
<dbReference type="Gene3D" id="3.20.20.80">
    <property type="entry name" value="Glycosidases"/>
    <property type="match status" value="1"/>
</dbReference>
<dbReference type="SUPFAM" id="SSF51445">
    <property type="entry name" value="(Trans)glycosidases"/>
    <property type="match status" value="1"/>
</dbReference>
<dbReference type="Pfam" id="PF22848">
    <property type="entry name" value="ASD1_dom"/>
    <property type="match status" value="1"/>
</dbReference>
<protein>
    <recommendedName>
        <fullName evidence="2">Alpha-L-arabinofuranosidase 1 catalytic domain-containing protein</fullName>
    </recommendedName>
</protein>
<accession>A0A6A4LMH8</accession>
<dbReference type="OrthoDB" id="1412498at2759"/>
<evidence type="ECO:0000259" key="2">
    <source>
        <dbReference type="Pfam" id="PF22848"/>
    </source>
</evidence>
<reference evidence="3 4" key="1">
    <citation type="journal article" date="2019" name="Genome Biol. Evol.">
        <title>The Rhododendron genome and chromosomal organization provide insight into shared whole-genome duplications across the heath family (Ericaceae).</title>
        <authorList>
            <person name="Soza V.L."/>
            <person name="Lindsley D."/>
            <person name="Waalkes A."/>
            <person name="Ramage E."/>
            <person name="Patwardhan R.P."/>
            <person name="Burton J.N."/>
            <person name="Adey A."/>
            <person name="Kumar A."/>
            <person name="Qiu R."/>
            <person name="Shendure J."/>
            <person name="Hall B."/>
        </authorList>
    </citation>
    <scope>NUCLEOTIDE SEQUENCE [LARGE SCALE GENOMIC DNA]</scope>
    <source>
        <strain evidence="3">RSF 1966-606</strain>
    </source>
</reference>
<dbReference type="GO" id="GO:0046556">
    <property type="term" value="F:alpha-L-arabinofuranosidase activity"/>
    <property type="evidence" value="ECO:0007669"/>
    <property type="project" value="TreeGrafter"/>
</dbReference>
<feature type="signal peptide" evidence="1">
    <location>
        <begin position="1"/>
        <end position="17"/>
    </location>
</feature>
<dbReference type="InterPro" id="IPR051563">
    <property type="entry name" value="Glycosyl_Hydrolase_51"/>
</dbReference>
<dbReference type="EMBL" id="QEFC01001496">
    <property type="protein sequence ID" value="KAE9457474.1"/>
    <property type="molecule type" value="Genomic_DNA"/>
</dbReference>
<gene>
    <name evidence="3" type="ORF">C3L33_10615</name>
</gene>
<dbReference type="PANTHER" id="PTHR31776">
    <property type="entry name" value="ALPHA-L-ARABINOFURANOSIDASE 1"/>
    <property type="match status" value="1"/>
</dbReference>
<feature type="chain" id="PRO_5025695362" description="Alpha-L-arabinofuranosidase 1 catalytic domain-containing protein" evidence="1">
    <location>
        <begin position="18"/>
        <end position="121"/>
    </location>
</feature>
<dbReference type="InterPro" id="IPR055235">
    <property type="entry name" value="ASD1_cat"/>
</dbReference>
<evidence type="ECO:0000313" key="3">
    <source>
        <dbReference type="EMBL" id="KAE9457474.1"/>
    </source>
</evidence>